<comment type="caution">
    <text evidence="1">The sequence shown here is derived from an EMBL/GenBank/DDBJ whole genome shotgun (WGS) entry which is preliminary data.</text>
</comment>
<gene>
    <name evidence="1" type="ORF">DFQ12_2451</name>
</gene>
<dbReference type="AlphaFoldDB" id="A0A420BL99"/>
<evidence type="ECO:0000313" key="1">
    <source>
        <dbReference type="EMBL" id="RKE57561.1"/>
    </source>
</evidence>
<dbReference type="OrthoDB" id="1113889at2"/>
<protein>
    <recommendedName>
        <fullName evidence="3">Methane monooxygenase PmoA-like</fullName>
    </recommendedName>
</protein>
<evidence type="ECO:0008006" key="3">
    <source>
        <dbReference type="Google" id="ProtNLM"/>
    </source>
</evidence>
<dbReference type="EMBL" id="RAPY01000001">
    <property type="protein sequence ID" value="RKE57561.1"/>
    <property type="molecule type" value="Genomic_DNA"/>
</dbReference>
<organism evidence="1 2">
    <name type="scientific">Sphingobacterium detergens</name>
    <dbReference type="NCBI Taxonomy" id="1145106"/>
    <lineage>
        <taxon>Bacteria</taxon>
        <taxon>Pseudomonadati</taxon>
        <taxon>Bacteroidota</taxon>
        <taxon>Sphingobacteriia</taxon>
        <taxon>Sphingobacteriales</taxon>
        <taxon>Sphingobacteriaceae</taxon>
        <taxon>Sphingobacterium</taxon>
    </lineage>
</organism>
<dbReference type="PROSITE" id="PS51257">
    <property type="entry name" value="PROKAR_LIPOPROTEIN"/>
    <property type="match status" value="1"/>
</dbReference>
<dbReference type="Proteomes" id="UP000286246">
    <property type="component" value="Unassembled WGS sequence"/>
</dbReference>
<keyword evidence="2" id="KW-1185">Reference proteome</keyword>
<dbReference type="Pfam" id="PF20583">
    <property type="entry name" value="DUF6786"/>
    <property type="match status" value="1"/>
</dbReference>
<dbReference type="RefSeq" id="WP_120259108.1">
    <property type="nucleotide sequence ID" value="NZ_RAPY01000001.1"/>
</dbReference>
<dbReference type="InterPro" id="IPR046713">
    <property type="entry name" value="DUF6786"/>
</dbReference>
<name>A0A420BL99_SPHD1</name>
<evidence type="ECO:0000313" key="2">
    <source>
        <dbReference type="Proteomes" id="UP000286246"/>
    </source>
</evidence>
<sequence length="412" mass="45490">MKTKLFKAMMIFSVLFSACQGNNKGPGQAQKGKPNFADDLTFLQKWDQQLIVLSASGGEAKLIVSPKYQGKVFTSTAEGQGGKSFGWINYKAFDQAIDPHMNAYGGEDRLWLGPEGGPFSLFFAPKKEMVFDHWRTPAAIDTESWSLVSSSTKSVRLAKDMELQNYAGTQFKINVNRQVEILERKEIEGMLSIVLGDKVKSVGFKTTNSLRNTGDFTWDKKTGAPCIWNLDMFTPTPETVILIPYKEEAEGKVATTDYFGEIQSDRIAMEKGVLYFKADGLSRGKLGIPPHRAKPIAGSYAVDEGVLTITLFDVANTATYLNQEWTTKKDPFLGDAMNAYNDGPLADGTQMGPFYEIESVSPAAFIPPNEQIVHNHSVFHFTGDKTELNTIAEKVLGTSLARVSTIFGQPKK</sequence>
<proteinExistence type="predicted"/>
<accession>A0A420BL99</accession>
<reference evidence="1 2" key="1">
    <citation type="submission" date="2018-09" db="EMBL/GenBank/DDBJ databases">
        <title>Genomic Encyclopedia of Type Strains, Phase III (KMG-III): the genomes of soil and plant-associated and newly described type strains.</title>
        <authorList>
            <person name="Whitman W."/>
        </authorList>
    </citation>
    <scope>NUCLEOTIDE SEQUENCE [LARGE SCALE GENOMIC DNA]</scope>
    <source>
        <strain evidence="1 2">CECT 7938</strain>
    </source>
</reference>